<organism evidence="5 6">
    <name type="scientific">[Clostridium] ultunense Esp</name>
    <dbReference type="NCBI Taxonomy" id="1288971"/>
    <lineage>
        <taxon>Bacteria</taxon>
        <taxon>Bacillati</taxon>
        <taxon>Bacillota</taxon>
        <taxon>Tissierellia</taxon>
        <taxon>Tissierellales</taxon>
        <taxon>Tepidimicrobiaceae</taxon>
        <taxon>Schnuerera</taxon>
    </lineage>
</organism>
<sequence>MTIIKAKLFGTPKVEIDNQLVFFPYGKAEALFYYILLKKQVSREILVELLWSDVNESLGKKSLRNAVYVIKKTFNEDVLVSPKRTLIMLNPNIKYETDIELFLSNDSNDAINYYKGEFLEGFYVNDANNFEQWMFDLKYTYKDKYIKKLYNEISICLDSGKITQAEKYCKTLTNTDPFDERAYRILLDIYRKQGRYNECIDEYNKLANLLEKELSLSPDGKTKQLLESIIKEKNQVQKINRDREKGFFYGREDEMKILNNNFYGFINNIESRSIIVIGEAGIGKSKLIDRFLELTDENDANILISNCYQAEESFLLKPWFELSKQLATIIEKEKIEIPEMLKKIVGYIFPIFISHETIKDINPIEEVDFLKYQVAEKALLDIFEKVSYRKKMVIIFEDVQWIDRMSLMLIKNILFQNKNKSIQFIITCRNGYLESIEDFLTEVAKFKLIERLELESFDESETIEFVSKYLPDHELNPKTKKLIYKETEGNPLFIIELLNSIKENRDSSLTTRMQDVLRSRFLNVSKDGKNILNIISIYFDRVTFNELLMISGKDEFELSEIIEELQDRHLIKEIITSDGDIAITFTHQKLREYIYNQLSYSKKRILHNKVGKHLEGQLKNRTIDRLLYSKLIYHFENAGNKASALEYRIKNLYDYLQINDEIFPIIDYKGNSQNINLYITEKQLIEELGRINILLRDLKEEYFSDEDKLKELQLAYFHMVGRHFIVSGEYGKGLSIVEEMIAKSIKFENYNFALKGYLLIIYYSINVYDTVLMNHNITRALSIAKKLHNKGEIGVILRMKGYQKVLEGNFIQGEKYLKNSISIFNSLEDRNKYILNIAAANYYIGESNKLNGKFLEAISYYEKAISICEEYGLVERLTVFKTSAGQAAYDMGNYDMAEKYLRQALMLYDQLDFHWGRTIAHGYTALLLMRQQNYIDVVKHLKKADKYAQRLKNPYEVGITFRVKAEICSLVKTGKVKNDNIYKYLEECGENFCEKAIFYLSNISKCYEIEVMRSLKEICKNC</sequence>
<dbReference type="SMART" id="SM00028">
    <property type="entry name" value="TPR"/>
    <property type="match status" value="4"/>
</dbReference>
<dbReference type="SUPFAM" id="SSF48452">
    <property type="entry name" value="TPR-like"/>
    <property type="match status" value="2"/>
</dbReference>
<dbReference type="Gene3D" id="3.40.50.300">
    <property type="entry name" value="P-loop containing nucleotide triphosphate hydrolases"/>
    <property type="match status" value="1"/>
</dbReference>
<gene>
    <name evidence="5" type="ORF">CUESP1_0998</name>
</gene>
<dbReference type="SUPFAM" id="SSF52540">
    <property type="entry name" value="P-loop containing nucleoside triphosphate hydrolases"/>
    <property type="match status" value="1"/>
</dbReference>
<protein>
    <submittedName>
        <fullName evidence="5">Adenylate cyclase / Guanylate cyclase</fullName>
        <ecNumber evidence="5">4.6.1.1</ecNumber>
        <ecNumber evidence="5">4.6.1.2</ecNumber>
    </submittedName>
</protein>
<keyword evidence="5" id="KW-0456">Lyase</keyword>
<dbReference type="RefSeq" id="WP_025640660.1">
    <property type="nucleotide sequence ID" value="NZ_LT669839.1"/>
</dbReference>
<dbReference type="PANTHER" id="PTHR16305">
    <property type="entry name" value="TESTICULAR SOLUBLE ADENYLYL CYCLASE"/>
    <property type="match status" value="1"/>
</dbReference>
<dbReference type="InterPro" id="IPR019734">
    <property type="entry name" value="TPR_rpt"/>
</dbReference>
<dbReference type="Pfam" id="PF03704">
    <property type="entry name" value="BTAD"/>
    <property type="match status" value="1"/>
</dbReference>
<evidence type="ECO:0000313" key="5">
    <source>
        <dbReference type="EMBL" id="SHD76374.1"/>
    </source>
</evidence>
<dbReference type="EMBL" id="LT669839">
    <property type="protein sequence ID" value="SHD76374.1"/>
    <property type="molecule type" value="Genomic_DNA"/>
</dbReference>
<keyword evidence="1" id="KW-0547">Nucleotide-binding</keyword>
<dbReference type="InterPro" id="IPR011990">
    <property type="entry name" value="TPR-like_helical_dom_sf"/>
</dbReference>
<dbReference type="OrthoDB" id="190810at2"/>
<dbReference type="Proteomes" id="UP000245423">
    <property type="component" value="Chromosome 1"/>
</dbReference>
<reference evidence="5 6" key="1">
    <citation type="submission" date="2016-11" db="EMBL/GenBank/DDBJ databases">
        <authorList>
            <person name="Manzoor S."/>
        </authorList>
    </citation>
    <scope>NUCLEOTIDE SEQUENCE [LARGE SCALE GENOMIC DNA]</scope>
    <source>
        <strain evidence="5">Clostridium ultunense strain Esp</strain>
    </source>
</reference>
<dbReference type="GO" id="GO:0005524">
    <property type="term" value="F:ATP binding"/>
    <property type="evidence" value="ECO:0007669"/>
    <property type="project" value="UniProtKB-KW"/>
</dbReference>
<dbReference type="SMART" id="SM01043">
    <property type="entry name" value="BTAD"/>
    <property type="match status" value="1"/>
</dbReference>
<accession>A0A1M4PLM4</accession>
<evidence type="ECO:0000256" key="2">
    <source>
        <dbReference type="ARBA" id="ARBA00022840"/>
    </source>
</evidence>
<feature type="coiled-coil region" evidence="3">
    <location>
        <begin position="681"/>
        <end position="715"/>
    </location>
</feature>
<name>A0A1M4PLM4_9FIRM</name>
<dbReference type="AlphaFoldDB" id="A0A1M4PLM4"/>
<dbReference type="InterPro" id="IPR005158">
    <property type="entry name" value="BTAD"/>
</dbReference>
<dbReference type="Pfam" id="PF13424">
    <property type="entry name" value="TPR_12"/>
    <property type="match status" value="1"/>
</dbReference>
<dbReference type="EC" id="4.6.1.1" evidence="5"/>
<dbReference type="InterPro" id="IPR027417">
    <property type="entry name" value="P-loop_NTPase"/>
</dbReference>
<dbReference type="Pfam" id="PF13191">
    <property type="entry name" value="AAA_16"/>
    <property type="match status" value="1"/>
</dbReference>
<proteinExistence type="predicted"/>
<feature type="domain" description="Bacterial transcriptional activator" evidence="4">
    <location>
        <begin position="97"/>
        <end position="230"/>
    </location>
</feature>
<evidence type="ECO:0000256" key="1">
    <source>
        <dbReference type="ARBA" id="ARBA00022741"/>
    </source>
</evidence>
<keyword evidence="6" id="KW-1185">Reference proteome</keyword>
<dbReference type="GO" id="GO:0004383">
    <property type="term" value="F:guanylate cyclase activity"/>
    <property type="evidence" value="ECO:0007669"/>
    <property type="project" value="UniProtKB-EC"/>
</dbReference>
<evidence type="ECO:0000256" key="3">
    <source>
        <dbReference type="SAM" id="Coils"/>
    </source>
</evidence>
<dbReference type="InterPro" id="IPR041664">
    <property type="entry name" value="AAA_16"/>
</dbReference>
<keyword evidence="2" id="KW-0067">ATP-binding</keyword>
<evidence type="ECO:0000259" key="4">
    <source>
        <dbReference type="SMART" id="SM01043"/>
    </source>
</evidence>
<dbReference type="GO" id="GO:0005737">
    <property type="term" value="C:cytoplasm"/>
    <property type="evidence" value="ECO:0007669"/>
    <property type="project" value="TreeGrafter"/>
</dbReference>
<dbReference type="Gene3D" id="1.25.40.10">
    <property type="entry name" value="Tetratricopeptide repeat domain"/>
    <property type="match status" value="2"/>
</dbReference>
<keyword evidence="3" id="KW-0175">Coiled coil</keyword>
<dbReference type="GO" id="GO:0004016">
    <property type="term" value="F:adenylate cyclase activity"/>
    <property type="evidence" value="ECO:0007669"/>
    <property type="project" value="UniProtKB-EC"/>
</dbReference>
<dbReference type="EC" id="4.6.1.2" evidence="5"/>
<dbReference type="PANTHER" id="PTHR16305:SF28">
    <property type="entry name" value="GUANYLATE CYCLASE DOMAIN-CONTAINING PROTEIN"/>
    <property type="match status" value="1"/>
</dbReference>
<evidence type="ECO:0000313" key="6">
    <source>
        <dbReference type="Proteomes" id="UP000245423"/>
    </source>
</evidence>